<comment type="function">
    <text evidence="3">Required for maturation of 30S ribosomal subunits.</text>
</comment>
<comment type="subcellular location">
    <subcellularLocation>
        <location evidence="3">Cytoplasm</location>
    </subcellularLocation>
</comment>
<dbReference type="EMBL" id="JBHSGO010000048">
    <property type="protein sequence ID" value="MFC4665573.1"/>
    <property type="molecule type" value="Genomic_DNA"/>
</dbReference>
<sequence length="159" mass="18283">MISSKQIEDIVELYLNDNPDLFLVSVTVSPDNRIEIIIDSDKPLDLMTCSSLSRFVESKMDRDKEDFELEVASCGLSTPLTMPRQWKKYIDQEVEVLLKTGIKEVGVLKDVDEDEVVIEVVRMMKPEGAKRKKEVPICLSIRYDEIKTATYVVRVKKKK</sequence>
<dbReference type="InterPro" id="IPR003728">
    <property type="entry name" value="Ribosome_maturation_RimP"/>
</dbReference>
<dbReference type="Pfam" id="PF17384">
    <property type="entry name" value="DUF150_C"/>
    <property type="match status" value="1"/>
</dbReference>
<evidence type="ECO:0000313" key="6">
    <source>
        <dbReference type="EMBL" id="MFC4665573.1"/>
    </source>
</evidence>
<dbReference type="Gene3D" id="3.30.300.70">
    <property type="entry name" value="RimP-like superfamily, N-terminal"/>
    <property type="match status" value="1"/>
</dbReference>
<dbReference type="PANTHER" id="PTHR33867:SF1">
    <property type="entry name" value="RIBOSOME MATURATION FACTOR RIMP"/>
    <property type="match status" value="1"/>
</dbReference>
<evidence type="ECO:0000313" key="7">
    <source>
        <dbReference type="Proteomes" id="UP001596020"/>
    </source>
</evidence>
<comment type="caution">
    <text evidence="6">The sequence shown here is derived from an EMBL/GenBank/DDBJ whole genome shotgun (WGS) entry which is preliminary data.</text>
</comment>
<organism evidence="6 7">
    <name type="scientific">Falsiporphyromonas endometrii</name>
    <dbReference type="NCBI Taxonomy" id="1387297"/>
    <lineage>
        <taxon>Bacteria</taxon>
        <taxon>Pseudomonadati</taxon>
        <taxon>Bacteroidota</taxon>
        <taxon>Bacteroidia</taxon>
        <taxon>Bacteroidales</taxon>
        <taxon>Porphyromonadaceae</taxon>
        <taxon>Falsiporphyromonas</taxon>
    </lineage>
</organism>
<dbReference type="PANTHER" id="PTHR33867">
    <property type="entry name" value="RIBOSOME MATURATION FACTOR RIMP"/>
    <property type="match status" value="1"/>
</dbReference>
<dbReference type="NCBIfam" id="NF002531">
    <property type="entry name" value="PRK02001.1"/>
    <property type="match status" value="1"/>
</dbReference>
<evidence type="ECO:0000259" key="5">
    <source>
        <dbReference type="Pfam" id="PF17384"/>
    </source>
</evidence>
<reference evidence="7" key="1">
    <citation type="journal article" date="2019" name="Int. J. Syst. Evol. Microbiol.">
        <title>The Global Catalogue of Microorganisms (GCM) 10K type strain sequencing project: providing services to taxonomists for standard genome sequencing and annotation.</title>
        <authorList>
            <consortium name="The Broad Institute Genomics Platform"/>
            <consortium name="The Broad Institute Genome Sequencing Center for Infectious Disease"/>
            <person name="Wu L."/>
            <person name="Ma J."/>
        </authorList>
    </citation>
    <scope>NUCLEOTIDE SEQUENCE [LARGE SCALE GENOMIC DNA]</scope>
    <source>
        <strain evidence="7">CGMCC 4.7357</strain>
    </source>
</reference>
<dbReference type="HAMAP" id="MF_01077">
    <property type="entry name" value="RimP"/>
    <property type="match status" value="1"/>
</dbReference>
<name>A0ABV9K6U4_9PORP</name>
<dbReference type="InterPro" id="IPR028998">
    <property type="entry name" value="RimP_C"/>
</dbReference>
<gene>
    <name evidence="3 6" type="primary">rimP</name>
    <name evidence="6" type="ORF">ACFO3G_02930</name>
</gene>
<evidence type="ECO:0000256" key="2">
    <source>
        <dbReference type="ARBA" id="ARBA00022517"/>
    </source>
</evidence>
<feature type="domain" description="Ribosome maturation factor RimP N-terminal" evidence="4">
    <location>
        <begin position="23"/>
        <end position="76"/>
    </location>
</feature>
<dbReference type="RefSeq" id="WP_380077837.1">
    <property type="nucleotide sequence ID" value="NZ_JBHSGO010000048.1"/>
</dbReference>
<proteinExistence type="inferred from homology"/>
<dbReference type="Proteomes" id="UP001596020">
    <property type="component" value="Unassembled WGS sequence"/>
</dbReference>
<keyword evidence="2 3" id="KW-0690">Ribosome biogenesis</keyword>
<dbReference type="SUPFAM" id="SSF75420">
    <property type="entry name" value="YhbC-like, N-terminal domain"/>
    <property type="match status" value="1"/>
</dbReference>
<keyword evidence="1 3" id="KW-0963">Cytoplasm</keyword>
<protein>
    <recommendedName>
        <fullName evidence="3">Ribosome maturation factor RimP</fullName>
    </recommendedName>
</protein>
<comment type="similarity">
    <text evidence="3">Belongs to the RimP family.</text>
</comment>
<dbReference type="InterPro" id="IPR035956">
    <property type="entry name" value="RimP_N_sf"/>
</dbReference>
<evidence type="ECO:0000256" key="1">
    <source>
        <dbReference type="ARBA" id="ARBA00022490"/>
    </source>
</evidence>
<evidence type="ECO:0000256" key="3">
    <source>
        <dbReference type="HAMAP-Rule" id="MF_01077"/>
    </source>
</evidence>
<keyword evidence="7" id="KW-1185">Reference proteome</keyword>
<dbReference type="Pfam" id="PF02576">
    <property type="entry name" value="RimP_N"/>
    <property type="match status" value="1"/>
</dbReference>
<feature type="domain" description="Ribosome maturation factor RimP C-terminal" evidence="5">
    <location>
        <begin position="80"/>
        <end position="152"/>
    </location>
</feature>
<dbReference type="InterPro" id="IPR028989">
    <property type="entry name" value="RimP_N"/>
</dbReference>
<accession>A0ABV9K6U4</accession>
<evidence type="ECO:0000259" key="4">
    <source>
        <dbReference type="Pfam" id="PF02576"/>
    </source>
</evidence>